<gene>
    <name evidence="1" type="ORF">SYV04_26115</name>
</gene>
<accession>A0ABU5H8U8</accession>
<sequence>MLWVGQIEGTVATIQSCLVPPQESIRSEDGIGYFLSSETLFNLNRFLSDKRLRLIAQIHSHPTEAYHSAMDDKYAIVAIEGGFSLVVPYFARTEHTPTGWAVYRLRNARWQEVSPAVTRQIFQLVG</sequence>
<dbReference type="Proteomes" id="UP001291309">
    <property type="component" value="Unassembled WGS sequence"/>
</dbReference>
<organism evidence="1 2">
    <name type="scientific">Hyalangium rubrum</name>
    <dbReference type="NCBI Taxonomy" id="3103134"/>
    <lineage>
        <taxon>Bacteria</taxon>
        <taxon>Pseudomonadati</taxon>
        <taxon>Myxococcota</taxon>
        <taxon>Myxococcia</taxon>
        <taxon>Myxococcales</taxon>
        <taxon>Cystobacterineae</taxon>
        <taxon>Archangiaceae</taxon>
        <taxon>Hyalangium</taxon>
    </lineage>
</organism>
<proteinExistence type="predicted"/>
<evidence type="ECO:0000313" key="1">
    <source>
        <dbReference type="EMBL" id="MDY7229896.1"/>
    </source>
</evidence>
<dbReference type="EMBL" id="JAXIVS010000009">
    <property type="protein sequence ID" value="MDY7229896.1"/>
    <property type="molecule type" value="Genomic_DNA"/>
</dbReference>
<keyword evidence="2" id="KW-1185">Reference proteome</keyword>
<evidence type="ECO:0008006" key="3">
    <source>
        <dbReference type="Google" id="ProtNLM"/>
    </source>
</evidence>
<dbReference type="Gene3D" id="3.40.140.10">
    <property type="entry name" value="Cytidine Deaminase, domain 2"/>
    <property type="match status" value="1"/>
</dbReference>
<evidence type="ECO:0000313" key="2">
    <source>
        <dbReference type="Proteomes" id="UP001291309"/>
    </source>
</evidence>
<dbReference type="SUPFAM" id="SSF102712">
    <property type="entry name" value="JAB1/MPN domain"/>
    <property type="match status" value="1"/>
</dbReference>
<dbReference type="RefSeq" id="WP_321548616.1">
    <property type="nucleotide sequence ID" value="NZ_JAXIVS010000009.1"/>
</dbReference>
<name>A0ABU5H8U8_9BACT</name>
<reference evidence="1 2" key="1">
    <citation type="submission" date="2023-12" db="EMBL/GenBank/DDBJ databases">
        <title>the genome sequence of Hyalangium sp. s54d21.</title>
        <authorList>
            <person name="Zhang X."/>
        </authorList>
    </citation>
    <scope>NUCLEOTIDE SEQUENCE [LARGE SCALE GENOMIC DNA]</scope>
    <source>
        <strain evidence="2">s54d21</strain>
    </source>
</reference>
<protein>
    <recommendedName>
        <fullName evidence="3">JAB domain-containing protein</fullName>
    </recommendedName>
</protein>
<comment type="caution">
    <text evidence="1">The sequence shown here is derived from an EMBL/GenBank/DDBJ whole genome shotgun (WGS) entry which is preliminary data.</text>
</comment>